<evidence type="ECO:0000313" key="9">
    <source>
        <dbReference type="Proteomes" id="UP000235786"/>
    </source>
</evidence>
<sequence>MATGLAPGSGLPDVNKGPQILGAIATTTILALVVVAMRLYVRFWMLRSARLDDYFIIAGMACSLVSFGINIPDVIMYGAGRHAAYISPPSKITTGLKLNFATQPFLLSGVTFVKVSIGLFLLRIAPDNRYRRSIIGANAFLLAITTFFVITLFVQCRPLAAVWDFSLRPTAVCWGPLVLQNLGYVNSSLNLVTDVGFALVPWPILWNMRLAKRTKIALLAVLSLGVCACIAGIKKITILHSYGRTDDFLYDSAELTIWTTTELNVGILAGSIPCLKPLYRILREKSGWVPKDSPSDIPSFSYTIMQSSDVRSSDLYRDNSQIERGIMRSSDIRSSDVYRDDSQIERAQSEMDLQTFRETELMKPANHTVC</sequence>
<feature type="domain" description="Rhodopsin" evidence="7">
    <location>
        <begin position="37"/>
        <end position="280"/>
    </location>
</feature>
<keyword evidence="9" id="KW-1185">Reference proteome</keyword>
<dbReference type="OrthoDB" id="5022096at2759"/>
<reference evidence="8 9" key="1">
    <citation type="submission" date="2016-04" db="EMBL/GenBank/DDBJ databases">
        <title>A degradative enzymes factory behind the ericoid mycorrhizal symbiosis.</title>
        <authorList>
            <consortium name="DOE Joint Genome Institute"/>
            <person name="Martino E."/>
            <person name="Morin E."/>
            <person name="Grelet G."/>
            <person name="Kuo A."/>
            <person name="Kohler A."/>
            <person name="Daghino S."/>
            <person name="Barry K."/>
            <person name="Choi C."/>
            <person name="Cichocki N."/>
            <person name="Clum A."/>
            <person name="Copeland A."/>
            <person name="Hainaut M."/>
            <person name="Haridas S."/>
            <person name="Labutti K."/>
            <person name="Lindquist E."/>
            <person name="Lipzen A."/>
            <person name="Khouja H.-R."/>
            <person name="Murat C."/>
            <person name="Ohm R."/>
            <person name="Olson A."/>
            <person name="Spatafora J."/>
            <person name="Veneault-Fourrey C."/>
            <person name="Henrissat B."/>
            <person name="Grigoriev I."/>
            <person name="Martin F."/>
            <person name="Perotto S."/>
        </authorList>
    </citation>
    <scope>NUCLEOTIDE SEQUENCE [LARGE SCALE GENOMIC DNA]</scope>
    <source>
        <strain evidence="8 9">F</strain>
    </source>
</reference>
<feature type="transmembrane region" description="Helical" evidence="6">
    <location>
        <begin position="134"/>
        <end position="154"/>
    </location>
</feature>
<evidence type="ECO:0000313" key="8">
    <source>
        <dbReference type="EMBL" id="PMD40335.1"/>
    </source>
</evidence>
<evidence type="ECO:0000256" key="3">
    <source>
        <dbReference type="ARBA" id="ARBA00022989"/>
    </source>
</evidence>
<proteinExistence type="inferred from homology"/>
<gene>
    <name evidence="8" type="ORF">L207DRAFT_488073</name>
</gene>
<keyword evidence="3 6" id="KW-1133">Transmembrane helix</keyword>
<evidence type="ECO:0000256" key="5">
    <source>
        <dbReference type="ARBA" id="ARBA00038359"/>
    </source>
</evidence>
<dbReference type="PANTHER" id="PTHR33048:SF93">
    <property type="entry name" value="INTEGRAL MEMBRANE PROTEIN"/>
    <property type="match status" value="1"/>
</dbReference>
<dbReference type="GO" id="GO:0016020">
    <property type="term" value="C:membrane"/>
    <property type="evidence" value="ECO:0007669"/>
    <property type="project" value="UniProtKB-SubCell"/>
</dbReference>
<comment type="subcellular location">
    <subcellularLocation>
        <location evidence="1">Membrane</location>
        <topology evidence="1">Multi-pass membrane protein</topology>
    </subcellularLocation>
</comment>
<dbReference type="InterPro" id="IPR049326">
    <property type="entry name" value="Rhodopsin_dom_fungi"/>
</dbReference>
<dbReference type="Pfam" id="PF20684">
    <property type="entry name" value="Fung_rhodopsin"/>
    <property type="match status" value="1"/>
</dbReference>
<evidence type="ECO:0000256" key="1">
    <source>
        <dbReference type="ARBA" id="ARBA00004141"/>
    </source>
</evidence>
<feature type="transmembrane region" description="Helical" evidence="6">
    <location>
        <begin position="105"/>
        <end position="122"/>
    </location>
</feature>
<protein>
    <recommendedName>
        <fullName evidence="7">Rhodopsin domain-containing protein</fullName>
    </recommendedName>
</protein>
<dbReference type="EMBL" id="KZ613945">
    <property type="protein sequence ID" value="PMD40335.1"/>
    <property type="molecule type" value="Genomic_DNA"/>
</dbReference>
<evidence type="ECO:0000256" key="4">
    <source>
        <dbReference type="ARBA" id="ARBA00023136"/>
    </source>
</evidence>
<dbReference type="InterPro" id="IPR052337">
    <property type="entry name" value="SAT4-like"/>
</dbReference>
<evidence type="ECO:0000259" key="7">
    <source>
        <dbReference type="Pfam" id="PF20684"/>
    </source>
</evidence>
<comment type="similarity">
    <text evidence="5">Belongs to the SAT4 family.</text>
</comment>
<dbReference type="STRING" id="1149755.A0A2J6RP86"/>
<feature type="transmembrane region" description="Helical" evidence="6">
    <location>
        <begin position="20"/>
        <end position="41"/>
    </location>
</feature>
<dbReference type="PANTHER" id="PTHR33048">
    <property type="entry name" value="PTH11-LIKE INTEGRAL MEMBRANE PROTEIN (AFU_ORTHOLOGUE AFUA_5G11245)"/>
    <property type="match status" value="1"/>
</dbReference>
<evidence type="ECO:0000256" key="2">
    <source>
        <dbReference type="ARBA" id="ARBA00022692"/>
    </source>
</evidence>
<accession>A0A2J6RP86</accession>
<name>A0A2J6RP86_HYAVF</name>
<dbReference type="AlphaFoldDB" id="A0A2J6RP86"/>
<feature type="transmembrane region" description="Helical" evidence="6">
    <location>
        <begin position="184"/>
        <end position="204"/>
    </location>
</feature>
<keyword evidence="2 6" id="KW-0812">Transmembrane</keyword>
<feature type="transmembrane region" description="Helical" evidence="6">
    <location>
        <begin position="53"/>
        <end position="71"/>
    </location>
</feature>
<organism evidence="8 9">
    <name type="scientific">Hyaloscypha variabilis (strain UAMH 11265 / GT02V1 / F)</name>
    <name type="common">Meliniomyces variabilis</name>
    <dbReference type="NCBI Taxonomy" id="1149755"/>
    <lineage>
        <taxon>Eukaryota</taxon>
        <taxon>Fungi</taxon>
        <taxon>Dikarya</taxon>
        <taxon>Ascomycota</taxon>
        <taxon>Pezizomycotina</taxon>
        <taxon>Leotiomycetes</taxon>
        <taxon>Helotiales</taxon>
        <taxon>Hyaloscyphaceae</taxon>
        <taxon>Hyaloscypha</taxon>
        <taxon>Hyaloscypha variabilis</taxon>
    </lineage>
</organism>
<feature type="transmembrane region" description="Helical" evidence="6">
    <location>
        <begin position="216"/>
        <end position="233"/>
    </location>
</feature>
<keyword evidence="4 6" id="KW-0472">Membrane</keyword>
<dbReference type="Proteomes" id="UP000235786">
    <property type="component" value="Unassembled WGS sequence"/>
</dbReference>
<evidence type="ECO:0000256" key="6">
    <source>
        <dbReference type="SAM" id="Phobius"/>
    </source>
</evidence>